<sequence>MTRIMMAAPLALLAILGGCGETTAPTNTVVADDSAAADNTADAAVADTSWAGLRDLIGQYPRDVNLFGGSAITGDLKALLGEKFDVFVQNMEVQGPLAEDKGVLWTSGNKAHQGGVDAAYLLIDPATHQLEAGLWEKGALKTYASPGAPIAKPADVQTLLANAGHPS</sequence>
<comment type="caution">
    <text evidence="2">The sequence shown here is derived from an EMBL/GenBank/DDBJ whole genome shotgun (WGS) entry which is preliminary data.</text>
</comment>
<dbReference type="OrthoDB" id="7283669at2"/>
<dbReference type="AlphaFoldDB" id="A0A397NQ47"/>
<name>A0A397NQ47_9SPHN</name>
<evidence type="ECO:0000313" key="3">
    <source>
        <dbReference type="Proteomes" id="UP000266568"/>
    </source>
</evidence>
<evidence type="ECO:0000313" key="2">
    <source>
        <dbReference type="EMBL" id="RIA37813.1"/>
    </source>
</evidence>
<protein>
    <submittedName>
        <fullName evidence="2">Uncharacterized protein</fullName>
    </submittedName>
</protein>
<proteinExistence type="predicted"/>
<keyword evidence="1" id="KW-0732">Signal</keyword>
<feature type="chain" id="PRO_5017238875" evidence="1">
    <location>
        <begin position="25"/>
        <end position="167"/>
    </location>
</feature>
<dbReference type="EMBL" id="QXDC01000004">
    <property type="protein sequence ID" value="RIA37813.1"/>
    <property type="molecule type" value="Genomic_DNA"/>
</dbReference>
<dbReference type="RefSeq" id="WP_119037068.1">
    <property type="nucleotide sequence ID" value="NZ_QXDC01000004.1"/>
</dbReference>
<gene>
    <name evidence="2" type="ORF">DFR49_3701</name>
</gene>
<feature type="signal peptide" evidence="1">
    <location>
        <begin position="1"/>
        <end position="24"/>
    </location>
</feature>
<dbReference type="PROSITE" id="PS51257">
    <property type="entry name" value="PROKAR_LIPOPROTEIN"/>
    <property type="match status" value="1"/>
</dbReference>
<dbReference type="Proteomes" id="UP000266568">
    <property type="component" value="Unassembled WGS sequence"/>
</dbReference>
<reference evidence="2 3" key="1">
    <citation type="submission" date="2018-08" db="EMBL/GenBank/DDBJ databases">
        <title>Genomic Encyclopedia of Type Strains, Phase IV (KMG-IV): sequencing the most valuable type-strain genomes for metagenomic binning, comparative biology and taxonomic classification.</title>
        <authorList>
            <person name="Goeker M."/>
        </authorList>
    </citation>
    <scope>NUCLEOTIDE SEQUENCE [LARGE SCALE GENOMIC DNA]</scope>
    <source>
        <strain evidence="2 3">DSM 25527</strain>
    </source>
</reference>
<accession>A0A397NQ47</accession>
<organism evidence="2 3">
    <name type="scientific">Hephaestia caeni</name>
    <dbReference type="NCBI Taxonomy" id="645617"/>
    <lineage>
        <taxon>Bacteria</taxon>
        <taxon>Pseudomonadati</taxon>
        <taxon>Pseudomonadota</taxon>
        <taxon>Alphaproteobacteria</taxon>
        <taxon>Sphingomonadales</taxon>
        <taxon>Sphingomonadaceae</taxon>
        <taxon>Hephaestia</taxon>
    </lineage>
</organism>
<evidence type="ECO:0000256" key="1">
    <source>
        <dbReference type="SAM" id="SignalP"/>
    </source>
</evidence>
<keyword evidence="3" id="KW-1185">Reference proteome</keyword>